<dbReference type="KEGG" id="cbv:U729_3132"/>
<dbReference type="RefSeq" id="WP_040113625.1">
    <property type="nucleotide sequence ID" value="NZ_CP006906.1"/>
</dbReference>
<name>A0A0A7G043_9CLOT</name>
<dbReference type="Gene3D" id="3.30.420.10">
    <property type="entry name" value="Ribonuclease H-like superfamily/Ribonuclease H"/>
    <property type="match status" value="1"/>
</dbReference>
<keyword evidence="1" id="KW-0614">Plasmid</keyword>
<geneLocation type="plasmid" evidence="1 2">
    <name>pCBJ</name>
</geneLocation>
<keyword evidence="2" id="KW-1185">Reference proteome</keyword>
<evidence type="ECO:0008006" key="3">
    <source>
        <dbReference type="Google" id="ProtNLM"/>
    </source>
</evidence>
<dbReference type="HOGENOM" id="CLU_226331_0_0_9"/>
<organism evidence="1 2">
    <name type="scientific">Clostridium baratii str. Sullivan</name>
    <dbReference type="NCBI Taxonomy" id="1415775"/>
    <lineage>
        <taxon>Bacteria</taxon>
        <taxon>Bacillati</taxon>
        <taxon>Bacillota</taxon>
        <taxon>Clostridia</taxon>
        <taxon>Eubacteriales</taxon>
        <taxon>Clostridiaceae</taxon>
        <taxon>Clostridium</taxon>
    </lineage>
</organism>
<dbReference type="GO" id="GO:0003676">
    <property type="term" value="F:nucleic acid binding"/>
    <property type="evidence" value="ECO:0007669"/>
    <property type="project" value="InterPro"/>
</dbReference>
<reference evidence="1 2" key="1">
    <citation type="journal article" date="2015" name="Infect. Genet. Evol.">
        <title>Genomic sequences of six botulinum neurotoxin-producing strains representing three clostridial species illustrate the mobility and diversity of botulinum neurotoxin genes.</title>
        <authorList>
            <person name="Smith T.J."/>
            <person name="Hill K.K."/>
            <person name="Xie G."/>
            <person name="Foley B.T."/>
            <person name="Williamson C.H."/>
            <person name="Foster J.T."/>
            <person name="Johnson S.L."/>
            <person name="Chertkov O."/>
            <person name="Teshima H."/>
            <person name="Gibbons H.S."/>
            <person name="Johnsky L.A."/>
            <person name="Karavis M.A."/>
            <person name="Smith L.A."/>
        </authorList>
    </citation>
    <scope>NUCLEOTIDE SEQUENCE [LARGE SCALE GENOMIC DNA]</scope>
    <source>
        <strain evidence="1">Sullivan</strain>
        <plasmid evidence="2">Plasmid pCBJ</plasmid>
    </source>
</reference>
<evidence type="ECO:0000313" key="1">
    <source>
        <dbReference type="EMBL" id="AIY85212.1"/>
    </source>
</evidence>
<sequence>MAIIGSFNGFFKHNKTTEEKLNSRFGEGAFSVYSESVDDLINNYKNGISVDFFETSRLKNASSVKQRLEEARTLKNAMLNGEKIISYDVETLGSLNSKNFAITEYSAMMKDYGTQKVEPLVQLNMGINNKIFENLKNDVKAGFNGNMSESAKVTIERLPYIFNSDGSVANVEPTRSNVNRALNRLTKEEVRYGDVDVVASKILEASQSINKVKDNITIGYNIKNFDNQARAEMLRTHGLQDGLLSTNREIDIQEIFMAAFDTEIHGMYEEKGMGNVSGKFKVENLAKLFGVDAGTSHVAADDTMTIFNILESSFNGGEETVLDRAIGNIERKIKNGGYTNKTVNDNIVFRAINSNSTVENFNFNKSANPNGSISADGFQKHLDFMVDNYSGKPMKYRDRSSSRGLFYRAGEMRVIPKEYLSEETLKAIGESAQEAYVLPLTTMGDSNFGHTSYIIRGSKEEIEDTLSTSFKSYNLVNKIDSNSSPYDISEKVAKAQEDIYFNDLARRNFDAMFEAGGEKDFNYTSSMYATYEELNSNYQKLGGKGKLNNTQIKELTNNGRIKVGENELTLMDHATNLRRTIPDPANKGQYIKGDLITEWVRDFNYMYGYLDDTNDIISPMIEEIQQNITLSNGNVLNAIKGASKENRASIINRIKKESLSNSYNELVGAINESLGKEAGASIFNEVINPFDINFYNYADVLKDGKYTSMNITTLDSTIEGLGKLVYRNNRAGTSAASTKNYALSNLISISKDLNSRGIVSDKMLEEISSTGDVNTSVKAIAKDLFDYSVEAKNGLPDEALIKSYIEAMLTNNYEDETLKKLTNLRGGTASIRDLSGIKINDMSFRNYVLTNSEELSGILGVDNIITDVVERNSGMASSVFNLNVGEKTLKYINSQNNVGHKVKVLPEAFTSYLRNTVGYNDNEIAAITDMLYGISDNGSYEKKFGYIPRGYGATFITGTNKGDPTHGFLIYNPSDTNEVLNAYRRGEISPKAAFQPIPTVNNDYGRRYIKQGNSNKMITEDITAYYGGKSIDTRIPVLKEGNTITNAIDSSRIVADSFDNLMKAGKGEEASRLVNNQYNKVIGNEIGTSAYRRIGNKKQFVANMNDLMEYKKAGGLMSLLPELYGEPDIQKELDDLFGHDVVKRELNKISDSIYNYDINSHQMSGDMQEWYLKNLFDGKNLAERMKKLPNISKNNLKIIESAIEEVKNGSMLVKESMTGKYATIYSKQNPVNFDPFSEYDNPVRPLHNQRLGIKAISYEELINNAKERGVDNIQELLEGNSVYIGSMTRASDANLKFNLVSSNEGKPLYEGLSIKASQMPSAAYYEKFNQIDPEEIRKRFTIKTNKAITMEDVDYILRAYGTNGGTYEQHSVLRPSIAKYAGPKPETVSVKLNGVNADEFKLGDSIDNNSIVSRFNIDSDIVNLKYDNVPGTIVDIDYESNTLQIEPKNKSFNEIKVNLGGEKTVSTPILGKNNIQYEFSEFLYNEMFGEDVSLVGHMEFGKHKNAGAIIQNQFDTAIEMLNKYGNEEEMVLFATAINRSGLGWNLSYEKDPRTGLYHAVKHTSDVDGNAFEMLNNAFDEFYRVSRNPELVNSIKNELNYNRENNLYRTTLRFAELNESLQAAENELGRGIKDTPRKRQVFGAEALDGYRTIDKYGEVQRIVQPIIDMNLDTIKDGTAFKKAYVDMGNIYNTSKAISGNTDGIKILEKDLLGLDVNSKNLTIDLLKNNIYGIDADKYSVLKLNLKNQRVVNPVTKVKEDFVYLPILHTNIINNDQIYPSKSQGVSAELIRMLSIKENLESLEGTKFANYEDLAEMINREYANSFNLLPYEYSNKNGIVNKALASGRVDMSGMSLTAGIIPPEFVDANKTKLRNPMGNQAIRLVDGKPVYDDIVWTSKEYLESMGYNSKTIGKQLYNNNFMDNMEFRRIIEENGLLKGLNKSDVTDDIFEQIGDLYASKIGINAIATREPTFHTGATKATKVMLNDTMEGYSVMLTSWMAGPQNADIDGDNEFIQLLGLKKTNEGVVLRSGDDEINVAVERLLKLQNRLNEEYVGSTSNQVVLEYNKDGVFEGKYRYVNDKEAKKYTMSGKVMTEIIEDEYGMDGNINFFSKEHGEKIRQLGIKARQNKAGIGYISNENFKIREMAFHSLDKDYLNKELYNDVIKFTQLAEQKIIDVKHSNIEKLTVAPKYQAGIKLMGNATGNENLNKGFESVVEAIRDSGVYGDDIIVNASDIIKGQFPNNEGNRHLRAVYDLFQNDDLREIYKSRANNPIQLNRLDDKNSVEKAVKETMDFLKTVENSDTDEQILSKIEKNNISLIKKAAKGNNVIMDHIVVGEDSILREKGGSSSFKLTSIDNLNGMATLQNLDTEEYFNVFSNSEKSLDQILGSKYDVMIGKELDEVMENIKPKRTQKDIYLDRVFSNPDEVPEILKAAQLDDEVLNAGRKRRNKLLKEQFEDTDINIKRMSDIISENVDSNGEFLNTLRKNYSKIDFELIEDGYNRLNTLYKNNKLKRSEFSEYLTEINNNIIRKGRDAKLKREQMNEYITNRTMDVAKRYSQGRDFNQINSEISQHKIYDIDSMKSSYAEALMKNKNRITETYDDEKIAKTLINKSENTAQELINEAIEYNEQSGLNKTLLYAENFDYKGGREELLNWNSSTERSVRGLLDNPNMKLTNKEFNTLSNAKIGFGEFADARLRDLDIDTLKGLIGSQASTSNSEIRGIMEESQRNINAYVSYVVNNKNNLSNEYRNASKNITKMQKPLDNDFGVEKLNKRLLELAEEKRFNTENAAKETVEGISKNMDEASKSLKKLFKNKKVLVGVAGAGAAAVALSVLGGRNEVNPGKIDNEANEQINTKAKPVVYEAPPSAPNNNRGLLEGIKMKITGKSNNEIDNKQLQSKIASTFKNSVGNEVTINTSEEDNREDINDSWLKDKISKLIN</sequence>
<evidence type="ECO:0000313" key="2">
    <source>
        <dbReference type="Proteomes" id="UP000030635"/>
    </source>
</evidence>
<dbReference type="EMBL" id="CP006906">
    <property type="protein sequence ID" value="AIY85212.1"/>
    <property type="molecule type" value="Genomic_DNA"/>
</dbReference>
<gene>
    <name evidence="1" type="ORF">U729_3132</name>
</gene>
<proteinExistence type="predicted"/>
<protein>
    <recommendedName>
        <fullName evidence="3">RNA polymerase</fullName>
    </recommendedName>
</protein>
<accession>A0A0A7G043</accession>
<dbReference type="InterPro" id="IPR036397">
    <property type="entry name" value="RNaseH_sf"/>
</dbReference>
<dbReference type="Proteomes" id="UP000030635">
    <property type="component" value="Plasmid pCBJ"/>
</dbReference>